<evidence type="ECO:0000256" key="3">
    <source>
        <dbReference type="ARBA" id="ARBA00023125"/>
    </source>
</evidence>
<dbReference type="InterPro" id="IPR038488">
    <property type="entry name" value="Integrase_DNA-bd_sf"/>
</dbReference>
<organism evidence="6 7">
    <name type="scientific">Sphingomonas populi</name>
    <dbReference type="NCBI Taxonomy" id="2484750"/>
    <lineage>
        <taxon>Bacteria</taxon>
        <taxon>Pseudomonadati</taxon>
        <taxon>Pseudomonadota</taxon>
        <taxon>Alphaproteobacteria</taxon>
        <taxon>Sphingomonadales</taxon>
        <taxon>Sphingomonadaceae</taxon>
        <taxon>Sphingomonas</taxon>
    </lineage>
</organism>
<dbReference type="GO" id="GO:0015074">
    <property type="term" value="P:DNA integration"/>
    <property type="evidence" value="ECO:0007669"/>
    <property type="project" value="UniProtKB-KW"/>
</dbReference>
<dbReference type="GO" id="GO:0006310">
    <property type="term" value="P:DNA recombination"/>
    <property type="evidence" value="ECO:0007669"/>
    <property type="project" value="UniProtKB-KW"/>
</dbReference>
<dbReference type="RefSeq" id="WP_130159299.1">
    <property type="nucleotide sequence ID" value="NZ_SGIS01000029.1"/>
</dbReference>
<reference evidence="6 7" key="1">
    <citation type="submission" date="2019-02" db="EMBL/GenBank/DDBJ databases">
        <authorList>
            <person name="Li Y."/>
        </authorList>
    </citation>
    <scope>NUCLEOTIDE SEQUENCE [LARGE SCALE GENOMIC DNA]</scope>
    <source>
        <strain evidence="6 7">3-7</strain>
    </source>
</reference>
<dbReference type="InterPro" id="IPR011010">
    <property type="entry name" value="DNA_brk_join_enz"/>
</dbReference>
<evidence type="ECO:0000259" key="5">
    <source>
        <dbReference type="PROSITE" id="PS51898"/>
    </source>
</evidence>
<dbReference type="Gene3D" id="3.30.160.390">
    <property type="entry name" value="Integrase, DNA-binding domain"/>
    <property type="match status" value="1"/>
</dbReference>
<name>A0A4Q6XZE7_9SPHN</name>
<dbReference type="InterPro" id="IPR002104">
    <property type="entry name" value="Integrase_catalytic"/>
</dbReference>
<evidence type="ECO:0000256" key="1">
    <source>
        <dbReference type="ARBA" id="ARBA00008857"/>
    </source>
</evidence>
<feature type="domain" description="Tyr recombinase" evidence="5">
    <location>
        <begin position="209"/>
        <end position="382"/>
    </location>
</feature>
<gene>
    <name evidence="6" type="ORF">EWE75_16975</name>
</gene>
<proteinExistence type="inferred from homology"/>
<dbReference type="PANTHER" id="PTHR30349:SF64">
    <property type="entry name" value="PROPHAGE INTEGRASE INTD-RELATED"/>
    <property type="match status" value="1"/>
</dbReference>
<dbReference type="PROSITE" id="PS51898">
    <property type="entry name" value="TYR_RECOMBINASE"/>
    <property type="match status" value="1"/>
</dbReference>
<evidence type="ECO:0000313" key="7">
    <source>
        <dbReference type="Proteomes" id="UP000292085"/>
    </source>
</evidence>
<evidence type="ECO:0000313" key="6">
    <source>
        <dbReference type="EMBL" id="RZF63242.1"/>
    </source>
</evidence>
<comment type="similarity">
    <text evidence="1">Belongs to the 'phage' integrase family.</text>
</comment>
<dbReference type="InterPro" id="IPR013762">
    <property type="entry name" value="Integrase-like_cat_sf"/>
</dbReference>
<dbReference type="Gene3D" id="1.10.443.10">
    <property type="entry name" value="Intergrase catalytic core"/>
    <property type="match status" value="1"/>
</dbReference>
<dbReference type="AlphaFoldDB" id="A0A4Q6XZE7"/>
<dbReference type="InterPro" id="IPR050090">
    <property type="entry name" value="Tyrosine_recombinase_XerCD"/>
</dbReference>
<dbReference type="Gene3D" id="1.10.150.130">
    <property type="match status" value="1"/>
</dbReference>
<keyword evidence="2" id="KW-0229">DNA integration</keyword>
<dbReference type="Proteomes" id="UP000292085">
    <property type="component" value="Unassembled WGS sequence"/>
</dbReference>
<dbReference type="SUPFAM" id="SSF56349">
    <property type="entry name" value="DNA breaking-rejoining enzymes"/>
    <property type="match status" value="1"/>
</dbReference>
<protein>
    <submittedName>
        <fullName evidence="6">Site-specific integrase</fullName>
    </submittedName>
</protein>
<dbReference type="GO" id="GO:0003677">
    <property type="term" value="F:DNA binding"/>
    <property type="evidence" value="ECO:0007669"/>
    <property type="project" value="UniProtKB-KW"/>
</dbReference>
<evidence type="ECO:0000256" key="4">
    <source>
        <dbReference type="ARBA" id="ARBA00023172"/>
    </source>
</evidence>
<accession>A0A4Q6XZE7</accession>
<dbReference type="EMBL" id="SGIS01000029">
    <property type="protein sequence ID" value="RZF63242.1"/>
    <property type="molecule type" value="Genomic_DNA"/>
</dbReference>
<keyword evidence="7" id="KW-1185">Reference proteome</keyword>
<keyword evidence="4" id="KW-0233">DNA recombination</keyword>
<dbReference type="PANTHER" id="PTHR30349">
    <property type="entry name" value="PHAGE INTEGRASE-RELATED"/>
    <property type="match status" value="1"/>
</dbReference>
<sequence>MNARTLSDIVALELATANLPAADARPAHAGRLTQWASELPGFGVRSYASGRRIYVVQARMDARTRTVTIGDARVISRVQALDVARRVLVRAQIGENPADTLMSTRRVPRFDAFLSEFWDKVSPRWKPSTLDRNIYYRRHLERGFARRFLDKIEPADVSHWFAGLSARSGPAAANRSLQLLGEVFNKADAWGVIPANSNPCTQIRRNPTRKHECMLSDAEFSRFGSALADLRVSAPMEADAIRLIALTGCRKGEICGLDWSEVRGRRLLLHDAKTGPRTVWLGKAAAELLERMPRHANLSSVFWIADKPLTVARLDGAFRRARLAAGLAHVRMHDLRHSFASHAAAMSETLPMISKLLGHSSVKMTARYAHLSDDAAIEDNERIGRLISKLMELPGERTTRDFRRYVRE</sequence>
<keyword evidence="3" id="KW-0238">DNA-binding</keyword>
<dbReference type="Pfam" id="PF00589">
    <property type="entry name" value="Phage_integrase"/>
    <property type="match status" value="1"/>
</dbReference>
<dbReference type="OrthoDB" id="7615137at2"/>
<comment type="caution">
    <text evidence="6">The sequence shown here is derived from an EMBL/GenBank/DDBJ whole genome shotgun (WGS) entry which is preliminary data.</text>
</comment>
<dbReference type="CDD" id="cd00796">
    <property type="entry name" value="INT_Rci_Hp1_C"/>
    <property type="match status" value="1"/>
</dbReference>
<dbReference type="InterPro" id="IPR010998">
    <property type="entry name" value="Integrase_recombinase_N"/>
</dbReference>
<evidence type="ECO:0000256" key="2">
    <source>
        <dbReference type="ARBA" id="ARBA00022908"/>
    </source>
</evidence>